<keyword evidence="1" id="KW-1133">Transmembrane helix</keyword>
<feature type="transmembrane region" description="Helical" evidence="1">
    <location>
        <begin position="6"/>
        <end position="24"/>
    </location>
</feature>
<accession>A0A0F5BW22</accession>
<proteinExistence type="predicted"/>
<dbReference type="STRING" id="642227.HA49_22820"/>
<reference evidence="2" key="1">
    <citation type="submission" date="2014-12" db="EMBL/GenBank/DDBJ databases">
        <title>The draft genome of the Tatumella morbirosei type strain, LMG23360T isolated from pineapple rot.</title>
        <authorList>
            <person name="Smits T.H."/>
            <person name="Palmer M."/>
            <person name="Venter S.N."/>
            <person name="Duffy B."/>
            <person name="Steenkamp E.T."/>
            <person name="Chan W.Y."/>
            <person name="Coutinho T.A."/>
            <person name="Coetzee M.P."/>
            <person name="De Maayer P."/>
        </authorList>
    </citation>
    <scope>NUCLEOTIDE SEQUENCE [LARGE SCALE GENOMIC DNA]</scope>
    <source>
        <strain evidence="2">LMG 23360</strain>
    </source>
</reference>
<organism evidence="2 3">
    <name type="scientific">Tatumella morbirosei</name>
    <dbReference type="NCBI Taxonomy" id="642227"/>
    <lineage>
        <taxon>Bacteria</taxon>
        <taxon>Pseudomonadati</taxon>
        <taxon>Pseudomonadota</taxon>
        <taxon>Gammaproteobacteria</taxon>
        <taxon>Enterobacterales</taxon>
        <taxon>Erwiniaceae</taxon>
        <taxon>Tatumella</taxon>
    </lineage>
</organism>
<dbReference type="Proteomes" id="UP000029577">
    <property type="component" value="Unassembled WGS sequence"/>
</dbReference>
<protein>
    <submittedName>
        <fullName evidence="2">Potassium-transporting ATPase subunit F</fullName>
        <ecNumber evidence="2">3.6.3.12</ecNumber>
    </submittedName>
</protein>
<name>A0A0F5BW22_9GAMM</name>
<evidence type="ECO:0000256" key="1">
    <source>
        <dbReference type="SAM" id="Phobius"/>
    </source>
</evidence>
<dbReference type="Pfam" id="PF09604">
    <property type="entry name" value="Potass_KdpF"/>
    <property type="match status" value="1"/>
</dbReference>
<evidence type="ECO:0000313" key="3">
    <source>
        <dbReference type="Proteomes" id="UP000029577"/>
    </source>
</evidence>
<evidence type="ECO:0000313" key="2">
    <source>
        <dbReference type="EMBL" id="KKA63556.1"/>
    </source>
</evidence>
<dbReference type="InterPro" id="IPR011726">
    <property type="entry name" value="KdpF"/>
</dbReference>
<dbReference type="AlphaFoldDB" id="A0A0F5BW22"/>
<gene>
    <name evidence="2" type="primary">kdpF</name>
    <name evidence="2" type="ORF">HA49_22820</name>
</gene>
<dbReference type="GO" id="GO:0008556">
    <property type="term" value="F:P-type potassium transmembrane transporter activity"/>
    <property type="evidence" value="ECO:0007669"/>
    <property type="project" value="InterPro"/>
</dbReference>
<comment type="caution">
    <text evidence="2">The sequence shown here is derived from an EMBL/GenBank/DDBJ whole genome shotgun (WGS) entry which is preliminary data.</text>
</comment>
<keyword evidence="1" id="KW-0812">Transmembrane</keyword>
<dbReference type="EC" id="3.6.3.12" evidence="2"/>
<dbReference type="GO" id="GO:0005886">
    <property type="term" value="C:plasma membrane"/>
    <property type="evidence" value="ECO:0007669"/>
    <property type="project" value="InterPro"/>
</dbReference>
<dbReference type="EMBL" id="JPKR02000004">
    <property type="protein sequence ID" value="KKA63556.1"/>
    <property type="molecule type" value="Genomic_DNA"/>
</dbReference>
<keyword evidence="1" id="KW-0472">Membrane</keyword>
<keyword evidence="2" id="KW-0378">Hydrolase</keyword>
<keyword evidence="3" id="KW-1185">Reference proteome</keyword>
<sequence>MTAYIVGGVILVILLSGYLIYALIHAEEF</sequence>
<dbReference type="GO" id="GO:0016787">
    <property type="term" value="F:hydrolase activity"/>
    <property type="evidence" value="ECO:0007669"/>
    <property type="project" value="UniProtKB-KW"/>
</dbReference>
<dbReference type="NCBIfam" id="TIGR02115">
    <property type="entry name" value="potass_kdpF"/>
    <property type="match status" value="1"/>
</dbReference>
<dbReference type="RefSeq" id="WP_038018986.1">
    <property type="nucleotide sequence ID" value="NZ_JPKR02000004.1"/>
</dbReference>